<evidence type="ECO:0000256" key="1">
    <source>
        <dbReference type="SAM" id="MobiDB-lite"/>
    </source>
</evidence>
<evidence type="ECO:0000313" key="2">
    <source>
        <dbReference type="EMBL" id="MFC3322051.1"/>
    </source>
</evidence>
<protein>
    <submittedName>
        <fullName evidence="2">SRPBCC domain-containing protein</fullName>
    </submittedName>
</protein>
<dbReference type="Proteomes" id="UP001595648">
    <property type="component" value="Unassembled WGS sequence"/>
</dbReference>
<dbReference type="Gene3D" id="3.30.530.20">
    <property type="match status" value="1"/>
</dbReference>
<dbReference type="RefSeq" id="WP_378978668.1">
    <property type="nucleotide sequence ID" value="NZ_JBHRVD010000001.1"/>
</dbReference>
<accession>A0ABV7MJJ2</accession>
<feature type="region of interest" description="Disordered" evidence="1">
    <location>
        <begin position="144"/>
        <end position="168"/>
    </location>
</feature>
<dbReference type="InterPro" id="IPR023393">
    <property type="entry name" value="START-like_dom_sf"/>
</dbReference>
<comment type="caution">
    <text evidence="2">The sequence shown here is derived from an EMBL/GenBank/DDBJ whole genome shotgun (WGS) entry which is preliminary data.</text>
</comment>
<dbReference type="SUPFAM" id="SSF55961">
    <property type="entry name" value="Bet v1-like"/>
    <property type="match status" value="1"/>
</dbReference>
<dbReference type="EMBL" id="JBHRVD010000001">
    <property type="protein sequence ID" value="MFC3322051.1"/>
    <property type="molecule type" value="Genomic_DNA"/>
</dbReference>
<feature type="compositionally biased region" description="Polar residues" evidence="1">
    <location>
        <begin position="144"/>
        <end position="154"/>
    </location>
</feature>
<gene>
    <name evidence="2" type="ORF">ACFOJ9_09690</name>
</gene>
<reference evidence="3" key="1">
    <citation type="journal article" date="2019" name="Int. J. Syst. Evol. Microbiol.">
        <title>The Global Catalogue of Microorganisms (GCM) 10K type strain sequencing project: providing services to taxonomists for standard genome sequencing and annotation.</title>
        <authorList>
            <consortium name="The Broad Institute Genomics Platform"/>
            <consortium name="The Broad Institute Genome Sequencing Center for Infectious Disease"/>
            <person name="Wu L."/>
            <person name="Ma J."/>
        </authorList>
    </citation>
    <scope>NUCLEOTIDE SEQUENCE [LARGE SCALE GENOMIC DNA]</scope>
    <source>
        <strain evidence="3">ICMP 19515</strain>
    </source>
</reference>
<sequence length="201" mass="22318">MYDHVIWPERYDPRTSAIYALNDIDIKAPPEVVWKLLVDAENWLSYFPAEDQVKILTGEAELALGTRYSRVTVGFPMSLIVTEFEPLRRLAWATTVDDDATGSSAYHGWVITPTYDGCHVLTEETQQGPGFWTCSGTSIPARSTAITRSGSKASPAQRRPKQQRKRADAPVLALSTLQRFAMLPSSGCCRYSTGDDLFQPG</sequence>
<keyword evidence="3" id="KW-1185">Reference proteome</keyword>
<name>A0ABV7MJJ2_9HYPH</name>
<dbReference type="InterPro" id="IPR019587">
    <property type="entry name" value="Polyketide_cyclase/dehydratase"/>
</dbReference>
<dbReference type="CDD" id="cd07822">
    <property type="entry name" value="SRPBCC_4"/>
    <property type="match status" value="1"/>
</dbReference>
<organism evidence="2 3">
    <name type="scientific">Mesorhizobium cantuariense</name>
    <dbReference type="NCBI Taxonomy" id="1300275"/>
    <lineage>
        <taxon>Bacteria</taxon>
        <taxon>Pseudomonadati</taxon>
        <taxon>Pseudomonadota</taxon>
        <taxon>Alphaproteobacteria</taxon>
        <taxon>Hyphomicrobiales</taxon>
        <taxon>Phyllobacteriaceae</taxon>
        <taxon>Mesorhizobium</taxon>
    </lineage>
</organism>
<proteinExistence type="predicted"/>
<evidence type="ECO:0000313" key="3">
    <source>
        <dbReference type="Proteomes" id="UP001595648"/>
    </source>
</evidence>
<dbReference type="Pfam" id="PF10604">
    <property type="entry name" value="Polyketide_cyc2"/>
    <property type="match status" value="1"/>
</dbReference>